<keyword evidence="7" id="KW-0175">Coiled coil</keyword>
<keyword evidence="9" id="KW-0812">Transmembrane</keyword>
<dbReference type="PROSITE" id="PS00107">
    <property type="entry name" value="PROTEIN_KINASE_ATP"/>
    <property type="match status" value="1"/>
</dbReference>
<feature type="compositionally biased region" description="Polar residues" evidence="8">
    <location>
        <begin position="1037"/>
        <end position="1049"/>
    </location>
</feature>
<dbReference type="Pfam" id="PF03924">
    <property type="entry name" value="CHASE"/>
    <property type="match status" value="1"/>
</dbReference>
<keyword evidence="2" id="KW-0808">Transferase</keyword>
<feature type="transmembrane region" description="Helical" evidence="9">
    <location>
        <begin position="144"/>
        <end position="165"/>
    </location>
</feature>
<feature type="transmembrane region" description="Helical" evidence="9">
    <location>
        <begin position="421"/>
        <end position="441"/>
    </location>
</feature>
<feature type="region of interest" description="Disordered" evidence="8">
    <location>
        <begin position="522"/>
        <end position="550"/>
    </location>
</feature>
<evidence type="ECO:0000256" key="3">
    <source>
        <dbReference type="ARBA" id="ARBA00022741"/>
    </source>
</evidence>
<dbReference type="SMART" id="SM00220">
    <property type="entry name" value="S_TKc"/>
    <property type="match status" value="1"/>
</dbReference>
<evidence type="ECO:0000256" key="5">
    <source>
        <dbReference type="ARBA" id="ARBA00022840"/>
    </source>
</evidence>
<dbReference type="InterPro" id="IPR001245">
    <property type="entry name" value="Ser-Thr/Tyr_kinase_cat_dom"/>
</dbReference>
<feature type="compositionally biased region" description="Polar residues" evidence="8">
    <location>
        <begin position="1018"/>
        <end position="1027"/>
    </location>
</feature>
<dbReference type="PRINTS" id="PR00109">
    <property type="entry name" value="TYRKINASE"/>
</dbReference>
<dbReference type="SMART" id="SM01079">
    <property type="entry name" value="CHASE"/>
    <property type="match status" value="1"/>
</dbReference>
<dbReference type="InterPro" id="IPR000719">
    <property type="entry name" value="Prot_kinase_dom"/>
</dbReference>
<proteinExistence type="predicted"/>
<evidence type="ECO:0000256" key="2">
    <source>
        <dbReference type="ARBA" id="ARBA00022679"/>
    </source>
</evidence>
<keyword evidence="3 6" id="KW-0547">Nucleotide-binding</keyword>
<feature type="region of interest" description="Disordered" evidence="8">
    <location>
        <begin position="954"/>
        <end position="1071"/>
    </location>
</feature>
<dbReference type="PANTHER" id="PTHR44329">
    <property type="entry name" value="SERINE/THREONINE-PROTEIN KINASE TNNI3K-RELATED"/>
    <property type="match status" value="1"/>
</dbReference>
<keyword evidence="9" id="KW-0472">Membrane</keyword>
<dbReference type="Pfam" id="PF07714">
    <property type="entry name" value="PK_Tyr_Ser-Thr"/>
    <property type="match status" value="2"/>
</dbReference>
<evidence type="ECO:0008006" key="14">
    <source>
        <dbReference type="Google" id="ProtNLM"/>
    </source>
</evidence>
<feature type="region of interest" description="Disordered" evidence="8">
    <location>
        <begin position="567"/>
        <end position="615"/>
    </location>
</feature>
<evidence type="ECO:0000256" key="7">
    <source>
        <dbReference type="SAM" id="Coils"/>
    </source>
</evidence>
<feature type="compositionally biased region" description="Basic residues" evidence="8">
    <location>
        <begin position="1054"/>
        <end position="1064"/>
    </location>
</feature>
<sequence length="1112" mass="118625">MAEGTDILNGHVAIDVPNGASGCGLCDGEAHQSAPLFIIHRDEEEIANIEQAACITVADAQPEPLGASETLDAGKLRSVVEKNSVAAYHDSHHPFSHIARRIRLRGGFGAARVGQCPDVTDKKRKGNVKRKALLLAVRRDKKVVIVPIFLLLLCMGLGLWGVFAASAQERRQRLSEAQNRAADKAQTIASELRACYLPVKVMQSFVTRYPYFPTLNATFASLATELLSLTAAGSIANMQLAPLGVVKAIEPLAGNEAALNHDLLADPKNRDFAIRTIQSHNLSLAGPYELVQGFKGAPARFPIFIHGVSGNETFGADRDVTNCSACYDPVTRTKFWGFATVLIHWNRFLYDVVHINDLVDEGLHYRLTRPDDVDKTKLFVLGGQNEALRDPVEVMITVPNNVWSLSVVDSRGWTPNWEWPLVAMVVVMSLLLSVLVGLALIGRTQQHLLLEEVLSANRQLEDAATAMLNEKERMEALLRRQYNLIECLGLDPGNSLNGNGGATNGADASAAALPGVASNGGGGGGGGGADGAAAAVMGRGPPTIGELHPSPADRIEEMRKMLLSGNRLGAAGKGNSGKLRGGISGDGGGDGGGDGSGRVHNSRGRKSANDGGSSTDLILGEMIGEGTFGKVYRGLWRGTEVAIKTIILPTNMSGKEKREKMAVMEAAISSSLAHPNVVATYTYQIKSLKDSSAQKVGRPSDDITASAIIVGNDKATDAGGSCQRLADPLAPFKEDIDEAQIRGGGIHSYEVQLVLEYCDKGCLREALDAGIFFGQSGLNFPAILDTAADVAKALLHLHLNDVLHGDLKADNVMLKSCGGEGRGIVAKVADFGLAIKMDHRKTHVSATFQGTLTHMAPEVLLHGQMSKAADVFAFGVTMWEMFTGGLPYQGVPGALLGHLISKEGKRPVFPPGTPAAYKELAEQCWHEDVAQRPGFDEILATLTALRGQQPCPTPAVSYSAMTPEQRQAAKLKEQEGAAASVRRRLLEEESARQSASAPLPRLHNHYQNWPPAPGSGSGMVNSQSPDLCTSRPFRPQAASSDGSQTRSLQSPRCRSSRRTGSRSRSKADEPIIMVGTRNVSLSNAITSKSAVLEPISETRFEGDYDAPAQDVA</sequence>
<evidence type="ECO:0000256" key="9">
    <source>
        <dbReference type="SAM" id="Phobius"/>
    </source>
</evidence>
<evidence type="ECO:0000313" key="12">
    <source>
        <dbReference type="EMBL" id="GLI65600.1"/>
    </source>
</evidence>
<dbReference type="InterPro" id="IPR051681">
    <property type="entry name" value="Ser/Thr_Kinases-Pseudokinases"/>
</dbReference>
<evidence type="ECO:0000313" key="13">
    <source>
        <dbReference type="Proteomes" id="UP001165090"/>
    </source>
</evidence>
<evidence type="ECO:0000259" key="10">
    <source>
        <dbReference type="PROSITE" id="PS50011"/>
    </source>
</evidence>
<feature type="compositionally biased region" description="Low complexity" evidence="8">
    <location>
        <begin position="531"/>
        <end position="540"/>
    </location>
</feature>
<keyword evidence="13" id="KW-1185">Reference proteome</keyword>
<organism evidence="12 13">
    <name type="scientific">Volvox africanus</name>
    <dbReference type="NCBI Taxonomy" id="51714"/>
    <lineage>
        <taxon>Eukaryota</taxon>
        <taxon>Viridiplantae</taxon>
        <taxon>Chlorophyta</taxon>
        <taxon>core chlorophytes</taxon>
        <taxon>Chlorophyceae</taxon>
        <taxon>CS clade</taxon>
        <taxon>Chlamydomonadales</taxon>
        <taxon>Volvocaceae</taxon>
        <taxon>Volvox</taxon>
    </lineage>
</organism>
<dbReference type="EMBL" id="BSDZ01000024">
    <property type="protein sequence ID" value="GLI65600.1"/>
    <property type="molecule type" value="Genomic_DNA"/>
</dbReference>
<keyword evidence="5 6" id="KW-0067">ATP-binding</keyword>
<dbReference type="PROSITE" id="PS50011">
    <property type="entry name" value="PROTEIN_KINASE_DOM"/>
    <property type="match status" value="1"/>
</dbReference>
<dbReference type="InterPro" id="IPR008271">
    <property type="entry name" value="Ser/Thr_kinase_AS"/>
</dbReference>
<evidence type="ECO:0000256" key="1">
    <source>
        <dbReference type="ARBA" id="ARBA00022527"/>
    </source>
</evidence>
<dbReference type="InterPro" id="IPR006189">
    <property type="entry name" value="CHASE_dom"/>
</dbReference>
<dbReference type="SUPFAM" id="SSF56112">
    <property type="entry name" value="Protein kinase-like (PK-like)"/>
    <property type="match status" value="1"/>
</dbReference>
<dbReference type="Gene3D" id="1.10.510.10">
    <property type="entry name" value="Transferase(Phosphotransferase) domain 1"/>
    <property type="match status" value="1"/>
</dbReference>
<dbReference type="InterPro" id="IPR011009">
    <property type="entry name" value="Kinase-like_dom_sf"/>
</dbReference>
<feature type="coiled-coil region" evidence="7">
    <location>
        <begin position="450"/>
        <end position="480"/>
    </location>
</feature>
<gene>
    <name evidence="12" type="ORF">VaNZ11_009126</name>
</gene>
<feature type="compositionally biased region" description="Gly residues" evidence="8">
    <location>
        <begin position="571"/>
        <end position="596"/>
    </location>
</feature>
<dbReference type="PANTHER" id="PTHR44329:SF214">
    <property type="entry name" value="PROTEIN KINASE DOMAIN-CONTAINING PROTEIN"/>
    <property type="match status" value="1"/>
</dbReference>
<evidence type="ECO:0000259" key="11">
    <source>
        <dbReference type="PROSITE" id="PS50839"/>
    </source>
</evidence>
<dbReference type="PROSITE" id="PS50839">
    <property type="entry name" value="CHASE"/>
    <property type="match status" value="1"/>
</dbReference>
<dbReference type="InterPro" id="IPR017441">
    <property type="entry name" value="Protein_kinase_ATP_BS"/>
</dbReference>
<dbReference type="Proteomes" id="UP001165090">
    <property type="component" value="Unassembled WGS sequence"/>
</dbReference>
<name>A0ABQ5S7R6_9CHLO</name>
<feature type="binding site" evidence="6">
    <location>
        <position position="644"/>
    </location>
    <ligand>
        <name>ATP</name>
        <dbReference type="ChEBI" id="CHEBI:30616"/>
    </ligand>
</feature>
<keyword evidence="9" id="KW-1133">Transmembrane helix</keyword>
<feature type="domain" description="CHASE" evidence="11">
    <location>
        <begin position="245"/>
        <end position="406"/>
    </location>
</feature>
<evidence type="ECO:0000256" key="4">
    <source>
        <dbReference type="ARBA" id="ARBA00022777"/>
    </source>
</evidence>
<evidence type="ECO:0000256" key="6">
    <source>
        <dbReference type="PROSITE-ProRule" id="PRU10141"/>
    </source>
</evidence>
<dbReference type="PROSITE" id="PS00108">
    <property type="entry name" value="PROTEIN_KINASE_ST"/>
    <property type="match status" value="1"/>
</dbReference>
<accession>A0ABQ5S7R6</accession>
<comment type="caution">
    <text evidence="12">The sequence shown here is derived from an EMBL/GenBank/DDBJ whole genome shotgun (WGS) entry which is preliminary data.</text>
</comment>
<dbReference type="Gene3D" id="3.30.200.20">
    <property type="entry name" value="Phosphorylase Kinase, domain 1"/>
    <property type="match status" value="1"/>
</dbReference>
<reference evidence="12 13" key="1">
    <citation type="journal article" date="2023" name="IScience">
        <title>Expanded male sex-determining region conserved during the evolution of homothallism in the green alga Volvox.</title>
        <authorList>
            <person name="Yamamoto K."/>
            <person name="Matsuzaki R."/>
            <person name="Mahakham W."/>
            <person name="Heman W."/>
            <person name="Sekimoto H."/>
            <person name="Kawachi M."/>
            <person name="Minakuchi Y."/>
            <person name="Toyoda A."/>
            <person name="Nozaki H."/>
        </authorList>
    </citation>
    <scope>NUCLEOTIDE SEQUENCE [LARGE SCALE GENOMIC DNA]</scope>
    <source>
        <strain evidence="12 13">NIES-4468</strain>
    </source>
</reference>
<evidence type="ECO:0000256" key="8">
    <source>
        <dbReference type="SAM" id="MobiDB-lite"/>
    </source>
</evidence>
<feature type="domain" description="Protein kinase" evidence="10">
    <location>
        <begin position="617"/>
        <end position="945"/>
    </location>
</feature>
<keyword evidence="1" id="KW-0723">Serine/threonine-protein kinase</keyword>
<protein>
    <recommendedName>
        <fullName evidence="14">Protein kinase domain-containing protein</fullName>
    </recommendedName>
</protein>
<keyword evidence="4" id="KW-0418">Kinase</keyword>